<dbReference type="OrthoDB" id="960108at2"/>
<dbReference type="EMBL" id="QNUL01000027">
    <property type="protein sequence ID" value="REA57550.1"/>
    <property type="molecule type" value="Genomic_DNA"/>
</dbReference>
<sequence length="102" mass="11764">MKTETKKMRELYDQWQTQGISKQAFCNRNGIGYHKFNYWVKKFRGKNVAPVEPTRGFSQIPVQQPDLIEQNQQVLAAITFPSGARIELFGSLDASFIKKLIL</sequence>
<evidence type="ECO:0000313" key="1">
    <source>
        <dbReference type="EMBL" id="REA57550.1"/>
    </source>
</evidence>
<name>A0A3D8Y514_9BACT</name>
<dbReference type="AlphaFoldDB" id="A0A3D8Y514"/>
<gene>
    <name evidence="1" type="ORF">DSL64_23790</name>
</gene>
<evidence type="ECO:0000313" key="2">
    <source>
        <dbReference type="Proteomes" id="UP000256373"/>
    </source>
</evidence>
<keyword evidence="2" id="KW-1185">Reference proteome</keyword>
<reference evidence="1 2" key="1">
    <citation type="submission" date="2018-07" db="EMBL/GenBank/DDBJ databases">
        <title>Dyadobacter roseus sp. nov., isolated from rose rhizosphere soil.</title>
        <authorList>
            <person name="Chen L."/>
        </authorList>
    </citation>
    <scope>NUCLEOTIDE SEQUENCE [LARGE SCALE GENOMIC DNA]</scope>
    <source>
        <strain evidence="1 2">RS19</strain>
    </source>
</reference>
<dbReference type="Proteomes" id="UP000256373">
    <property type="component" value="Unassembled WGS sequence"/>
</dbReference>
<proteinExistence type="predicted"/>
<organism evidence="1 2">
    <name type="scientific">Dyadobacter luteus</name>
    <dbReference type="NCBI Taxonomy" id="2259619"/>
    <lineage>
        <taxon>Bacteria</taxon>
        <taxon>Pseudomonadati</taxon>
        <taxon>Bacteroidota</taxon>
        <taxon>Cytophagia</taxon>
        <taxon>Cytophagales</taxon>
        <taxon>Spirosomataceae</taxon>
        <taxon>Dyadobacter</taxon>
    </lineage>
</organism>
<evidence type="ECO:0008006" key="3">
    <source>
        <dbReference type="Google" id="ProtNLM"/>
    </source>
</evidence>
<dbReference type="RefSeq" id="WP_115833450.1">
    <property type="nucleotide sequence ID" value="NZ_QNUL01000027.1"/>
</dbReference>
<accession>A0A3D8Y514</accession>
<protein>
    <recommendedName>
        <fullName evidence="3">IS66 family insertion sequence element accessory protein TnpB</fullName>
    </recommendedName>
</protein>
<comment type="caution">
    <text evidence="1">The sequence shown here is derived from an EMBL/GenBank/DDBJ whole genome shotgun (WGS) entry which is preliminary data.</text>
</comment>
<dbReference type="NCBIfam" id="NF047593">
    <property type="entry name" value="IS66_ISAeme5_TnpA"/>
    <property type="match status" value="1"/>
</dbReference>